<dbReference type="InterPro" id="IPR027417">
    <property type="entry name" value="P-loop_NTPase"/>
</dbReference>
<evidence type="ECO:0000313" key="21">
    <source>
        <dbReference type="Proteomes" id="UP000602076"/>
    </source>
</evidence>
<dbReference type="EMBL" id="JACXSI010000009">
    <property type="protein sequence ID" value="MBD3107737.1"/>
    <property type="molecule type" value="Genomic_DNA"/>
</dbReference>
<dbReference type="InterPro" id="IPR003203">
    <property type="entry name" value="CobU/CobP"/>
</dbReference>
<comment type="caution">
    <text evidence="20">The sequence shown here is derived from an EMBL/GenBank/DDBJ whole genome shotgun (WGS) entry which is preliminary data.</text>
</comment>
<dbReference type="SUPFAM" id="SSF52540">
    <property type="entry name" value="P-loop containing nucleoside triphosphate hydrolases"/>
    <property type="match status" value="1"/>
</dbReference>
<evidence type="ECO:0000256" key="11">
    <source>
        <dbReference type="ARBA" id="ARBA00022679"/>
    </source>
</evidence>
<evidence type="ECO:0000256" key="18">
    <source>
        <dbReference type="PIRSR" id="PIRSR006135-1"/>
    </source>
</evidence>
<evidence type="ECO:0000256" key="10">
    <source>
        <dbReference type="ARBA" id="ARBA00022573"/>
    </source>
</evidence>
<gene>
    <name evidence="20" type="ORF">IEO70_05100</name>
</gene>
<comment type="pathway">
    <text evidence="5">Cofactor biosynthesis; adenosylcobalamin biosynthesis; adenosylcobalamin from cob(II)yrinate a,c-diamide: step 6/7.</text>
</comment>
<comment type="catalytic activity">
    <reaction evidence="1">
        <text>adenosylcob(III)inamide + ATP = adenosylcob(III)inamide phosphate + ADP + H(+)</text>
        <dbReference type="Rhea" id="RHEA:15769"/>
        <dbReference type="ChEBI" id="CHEBI:2480"/>
        <dbReference type="ChEBI" id="CHEBI:15378"/>
        <dbReference type="ChEBI" id="CHEBI:30616"/>
        <dbReference type="ChEBI" id="CHEBI:58502"/>
        <dbReference type="ChEBI" id="CHEBI:456216"/>
        <dbReference type="EC" id="2.7.1.156"/>
    </reaction>
</comment>
<evidence type="ECO:0000256" key="9">
    <source>
        <dbReference type="ARBA" id="ARBA00012523"/>
    </source>
</evidence>
<evidence type="ECO:0000256" key="19">
    <source>
        <dbReference type="PIRSR" id="PIRSR006135-2"/>
    </source>
</evidence>
<evidence type="ECO:0000256" key="6">
    <source>
        <dbReference type="ARBA" id="ARBA00005159"/>
    </source>
</evidence>
<comment type="pathway">
    <text evidence="6">Cofactor biosynthesis; adenosylcobalamin biosynthesis; adenosylcobalamin from cob(II)yrinate a,c-diamide: step 5/7.</text>
</comment>
<feature type="binding site" evidence="19">
    <location>
        <position position="86"/>
    </location>
    <ligand>
        <name>GTP</name>
        <dbReference type="ChEBI" id="CHEBI:37565"/>
    </ligand>
</feature>
<comment type="catalytic activity">
    <reaction evidence="2">
        <text>adenosylcob(III)inamide phosphate + GTP + H(+) = adenosylcob(III)inamide-GDP + diphosphate</text>
        <dbReference type="Rhea" id="RHEA:22712"/>
        <dbReference type="ChEBI" id="CHEBI:15378"/>
        <dbReference type="ChEBI" id="CHEBI:33019"/>
        <dbReference type="ChEBI" id="CHEBI:37565"/>
        <dbReference type="ChEBI" id="CHEBI:58502"/>
        <dbReference type="ChEBI" id="CHEBI:60487"/>
        <dbReference type="EC" id="2.7.7.62"/>
    </reaction>
</comment>
<feature type="binding site" evidence="19">
    <location>
        <position position="65"/>
    </location>
    <ligand>
        <name>GTP</name>
        <dbReference type="ChEBI" id="CHEBI:37565"/>
    </ligand>
</feature>
<keyword evidence="15 19" id="KW-0342">GTP-binding</keyword>
<evidence type="ECO:0000256" key="15">
    <source>
        <dbReference type="ARBA" id="ARBA00023134"/>
    </source>
</evidence>
<evidence type="ECO:0000256" key="1">
    <source>
        <dbReference type="ARBA" id="ARBA00000312"/>
    </source>
</evidence>
<dbReference type="GO" id="GO:0009236">
    <property type="term" value="P:cobalamin biosynthetic process"/>
    <property type="evidence" value="ECO:0007669"/>
    <property type="project" value="UniProtKB-KW"/>
</dbReference>
<dbReference type="AlphaFoldDB" id="A0A927HAN6"/>
<comment type="catalytic activity">
    <reaction evidence="3">
        <text>adenosylcob(III)inamide + GTP = adenosylcob(III)inamide phosphate + GDP + H(+)</text>
        <dbReference type="Rhea" id="RHEA:15765"/>
        <dbReference type="ChEBI" id="CHEBI:2480"/>
        <dbReference type="ChEBI" id="CHEBI:15378"/>
        <dbReference type="ChEBI" id="CHEBI:37565"/>
        <dbReference type="ChEBI" id="CHEBI:58189"/>
        <dbReference type="ChEBI" id="CHEBI:58502"/>
        <dbReference type="EC" id="2.7.1.156"/>
    </reaction>
</comment>
<evidence type="ECO:0000256" key="4">
    <source>
        <dbReference type="ARBA" id="ARBA00003889"/>
    </source>
</evidence>
<name>A0A927HAN6_9BACI</name>
<dbReference type="GO" id="GO:0043752">
    <property type="term" value="F:adenosylcobinamide kinase activity"/>
    <property type="evidence" value="ECO:0007669"/>
    <property type="project" value="UniProtKB-EC"/>
</dbReference>
<evidence type="ECO:0000256" key="14">
    <source>
        <dbReference type="ARBA" id="ARBA00022840"/>
    </source>
</evidence>
<proteinExistence type="inferred from homology"/>
<keyword evidence="20" id="KW-0548">Nucleotidyltransferase</keyword>
<organism evidence="20 21">
    <name type="scientific">Peribacillus faecalis</name>
    <dbReference type="NCBI Taxonomy" id="2772559"/>
    <lineage>
        <taxon>Bacteria</taxon>
        <taxon>Bacillati</taxon>
        <taxon>Bacillota</taxon>
        <taxon>Bacilli</taxon>
        <taxon>Bacillales</taxon>
        <taxon>Bacillaceae</taxon>
        <taxon>Peribacillus</taxon>
    </lineage>
</organism>
<comment type="similarity">
    <text evidence="7">Belongs to the CobU/CobP family.</text>
</comment>
<evidence type="ECO:0000313" key="20">
    <source>
        <dbReference type="EMBL" id="MBD3107737.1"/>
    </source>
</evidence>
<evidence type="ECO:0000256" key="16">
    <source>
        <dbReference type="ARBA" id="ARBA00029570"/>
    </source>
</evidence>
<dbReference type="Gene3D" id="3.40.50.300">
    <property type="entry name" value="P-loop containing nucleotide triphosphate hydrolases"/>
    <property type="match status" value="1"/>
</dbReference>
<dbReference type="RefSeq" id="WP_190997282.1">
    <property type="nucleotide sequence ID" value="NZ_JACXSI010000009.1"/>
</dbReference>
<evidence type="ECO:0000256" key="7">
    <source>
        <dbReference type="ARBA" id="ARBA00007490"/>
    </source>
</evidence>
<feature type="binding site" evidence="19">
    <location>
        <begin position="6"/>
        <end position="13"/>
    </location>
    <ligand>
        <name>GTP</name>
        <dbReference type="ChEBI" id="CHEBI:37565"/>
    </ligand>
</feature>
<keyword evidence="21" id="KW-1185">Reference proteome</keyword>
<evidence type="ECO:0000256" key="2">
    <source>
        <dbReference type="ARBA" id="ARBA00000711"/>
    </source>
</evidence>
<reference evidence="20" key="1">
    <citation type="submission" date="2020-09" db="EMBL/GenBank/DDBJ databases">
        <title>Bacillus faecalis sp. nov., a moderately halophilic bacterium isolated from cow faeces.</title>
        <authorList>
            <person name="Jiang L."/>
            <person name="Lee J."/>
        </authorList>
    </citation>
    <scope>NUCLEOTIDE SEQUENCE</scope>
    <source>
        <strain evidence="20">AGMB 02131</strain>
    </source>
</reference>
<dbReference type="EC" id="2.7.7.62" evidence="9"/>
<keyword evidence="12 19" id="KW-0547">Nucleotide-binding</keyword>
<dbReference type="GO" id="GO:0005524">
    <property type="term" value="F:ATP binding"/>
    <property type="evidence" value="ECO:0007669"/>
    <property type="project" value="UniProtKB-KW"/>
</dbReference>
<keyword evidence="11" id="KW-0808">Transferase</keyword>
<evidence type="ECO:0000256" key="12">
    <source>
        <dbReference type="ARBA" id="ARBA00022741"/>
    </source>
</evidence>
<keyword evidence="10" id="KW-0169">Cobalamin biosynthesis</keyword>
<evidence type="ECO:0000256" key="3">
    <source>
        <dbReference type="ARBA" id="ARBA00001522"/>
    </source>
</evidence>
<dbReference type="EC" id="2.7.1.156" evidence="8"/>
<dbReference type="PANTHER" id="PTHR34848">
    <property type="match status" value="1"/>
</dbReference>
<dbReference type="GO" id="GO:0008820">
    <property type="term" value="F:cobinamide phosphate guanylyltransferase activity"/>
    <property type="evidence" value="ECO:0007669"/>
    <property type="project" value="UniProtKB-EC"/>
</dbReference>
<dbReference type="Proteomes" id="UP000602076">
    <property type="component" value="Unassembled WGS sequence"/>
</dbReference>
<dbReference type="CDD" id="cd00544">
    <property type="entry name" value="CobU"/>
    <property type="match status" value="1"/>
</dbReference>
<keyword evidence="13 20" id="KW-0418">Kinase</keyword>
<protein>
    <recommendedName>
        <fullName evidence="16">Adenosylcobinamide kinase</fullName>
        <ecNumber evidence="8">2.7.1.156</ecNumber>
        <ecNumber evidence="9">2.7.7.62</ecNumber>
    </recommendedName>
    <alternativeName>
        <fullName evidence="17">Adenosylcobinamide-phosphate guanylyltransferase</fullName>
    </alternativeName>
</protein>
<evidence type="ECO:0000256" key="5">
    <source>
        <dbReference type="ARBA" id="ARBA00004692"/>
    </source>
</evidence>
<evidence type="ECO:0000256" key="13">
    <source>
        <dbReference type="ARBA" id="ARBA00022777"/>
    </source>
</evidence>
<keyword evidence="14" id="KW-0067">ATP-binding</keyword>
<dbReference type="PANTHER" id="PTHR34848:SF1">
    <property type="entry name" value="BIFUNCTIONAL ADENOSYLCOBALAMIN BIOSYNTHESIS PROTEIN COBU"/>
    <property type="match status" value="1"/>
</dbReference>
<accession>A0A927HAN6</accession>
<dbReference type="PIRSF" id="PIRSF006135">
    <property type="entry name" value="CobU"/>
    <property type="match status" value="1"/>
</dbReference>
<sequence>MIFISGGVRSGKSSLAEQMAQQMYAEQNASALYYMATTKRNHDKEMNERIKLHQASRSESWITVEEPLYIDDRINELQSHSILLIDCLTVWSSNVLFSENAKLETMVKRVENLVQTAKDKNIAVIFVSNDLNEDIPIKDSGVQEYVFSLEAVHKCVVQLCDQAFQVIAGCPIRWK</sequence>
<evidence type="ECO:0000256" key="8">
    <source>
        <dbReference type="ARBA" id="ARBA00012016"/>
    </source>
</evidence>
<dbReference type="Pfam" id="PF02283">
    <property type="entry name" value="CobU"/>
    <property type="match status" value="1"/>
</dbReference>
<evidence type="ECO:0000256" key="17">
    <source>
        <dbReference type="ARBA" id="ARBA00030571"/>
    </source>
</evidence>
<comment type="function">
    <text evidence="4">Catalyzes ATP-dependent phosphorylation of adenosylcobinamide and addition of GMP to adenosylcobinamide phosphate.</text>
</comment>
<dbReference type="GO" id="GO:0005525">
    <property type="term" value="F:GTP binding"/>
    <property type="evidence" value="ECO:0007669"/>
    <property type="project" value="UniProtKB-KW"/>
</dbReference>
<feature type="active site" description="GMP-histidine intermediate" evidence="18">
    <location>
        <position position="53"/>
    </location>
</feature>